<accession>A0ACC0DE54</accession>
<gene>
    <name evidence="1" type="ORF">F4821DRAFT_228148</name>
</gene>
<evidence type="ECO:0000313" key="1">
    <source>
        <dbReference type="EMBL" id="KAI6090899.1"/>
    </source>
</evidence>
<sequence length="125" mass="13744">MLATRLAITARNSAGAVSRGHLVFPHTSTTPNSHATRLSTLKLTSAFSTSCYKLTAKSSPKNPPKSADEIPPMEFSFKGLGMSRNTKIAVLVILSIFGTIETVFWVRWIWELFADGKDDESERKA</sequence>
<dbReference type="EMBL" id="MU394289">
    <property type="protein sequence ID" value="KAI6090899.1"/>
    <property type="molecule type" value="Genomic_DNA"/>
</dbReference>
<comment type="caution">
    <text evidence="1">The sequence shown here is derived from an EMBL/GenBank/DDBJ whole genome shotgun (WGS) entry which is preliminary data.</text>
</comment>
<organism evidence="1 2">
    <name type="scientific">Hypoxylon rubiginosum</name>
    <dbReference type="NCBI Taxonomy" id="110542"/>
    <lineage>
        <taxon>Eukaryota</taxon>
        <taxon>Fungi</taxon>
        <taxon>Dikarya</taxon>
        <taxon>Ascomycota</taxon>
        <taxon>Pezizomycotina</taxon>
        <taxon>Sordariomycetes</taxon>
        <taxon>Xylariomycetidae</taxon>
        <taxon>Xylariales</taxon>
        <taxon>Hypoxylaceae</taxon>
        <taxon>Hypoxylon</taxon>
    </lineage>
</organism>
<proteinExistence type="predicted"/>
<evidence type="ECO:0000313" key="2">
    <source>
        <dbReference type="Proteomes" id="UP001497680"/>
    </source>
</evidence>
<dbReference type="Proteomes" id="UP001497680">
    <property type="component" value="Unassembled WGS sequence"/>
</dbReference>
<reference evidence="1 2" key="1">
    <citation type="journal article" date="2022" name="New Phytol.">
        <title>Ecological generalism drives hyperdiversity of secondary metabolite gene clusters in xylarialean endophytes.</title>
        <authorList>
            <person name="Franco M.E.E."/>
            <person name="Wisecaver J.H."/>
            <person name="Arnold A.E."/>
            <person name="Ju Y.M."/>
            <person name="Slot J.C."/>
            <person name="Ahrendt S."/>
            <person name="Moore L.P."/>
            <person name="Eastman K.E."/>
            <person name="Scott K."/>
            <person name="Konkel Z."/>
            <person name="Mondo S.J."/>
            <person name="Kuo A."/>
            <person name="Hayes R.D."/>
            <person name="Haridas S."/>
            <person name="Andreopoulos B."/>
            <person name="Riley R."/>
            <person name="LaButti K."/>
            <person name="Pangilinan J."/>
            <person name="Lipzen A."/>
            <person name="Amirebrahimi M."/>
            <person name="Yan J."/>
            <person name="Adam C."/>
            <person name="Keymanesh K."/>
            <person name="Ng V."/>
            <person name="Louie K."/>
            <person name="Northen T."/>
            <person name="Drula E."/>
            <person name="Henrissat B."/>
            <person name="Hsieh H.M."/>
            <person name="Youens-Clark K."/>
            <person name="Lutzoni F."/>
            <person name="Miadlikowska J."/>
            <person name="Eastwood D.C."/>
            <person name="Hamelin R.C."/>
            <person name="Grigoriev I.V."/>
            <person name="U'Ren J.M."/>
        </authorList>
    </citation>
    <scope>NUCLEOTIDE SEQUENCE [LARGE SCALE GENOMIC DNA]</scope>
    <source>
        <strain evidence="1 2">ER1909</strain>
    </source>
</reference>
<keyword evidence="2" id="KW-1185">Reference proteome</keyword>
<name>A0ACC0DE54_9PEZI</name>
<protein>
    <submittedName>
        <fullName evidence="1">Uncharacterized protein</fullName>
    </submittedName>
</protein>